<feature type="transmembrane region" description="Helical" evidence="3">
    <location>
        <begin position="393"/>
        <end position="411"/>
    </location>
</feature>
<keyword evidence="3" id="KW-0812">Transmembrane</keyword>
<dbReference type="Proteomes" id="UP000694255">
    <property type="component" value="Unassembled WGS sequence"/>
</dbReference>
<feature type="domain" description="DUF155" evidence="4">
    <location>
        <begin position="185"/>
        <end position="366"/>
    </location>
</feature>
<dbReference type="InterPro" id="IPR051624">
    <property type="entry name" value="RMD1/Sad1-interacting"/>
</dbReference>
<evidence type="ECO:0000313" key="5">
    <source>
        <dbReference type="EMBL" id="KAG7663257.1"/>
    </source>
</evidence>
<accession>A0A8J5UMS1</accession>
<feature type="region of interest" description="Disordered" evidence="2">
    <location>
        <begin position="45"/>
        <end position="99"/>
    </location>
</feature>
<organism evidence="5 6">
    <name type="scientific">[Candida] subhashii</name>
    <dbReference type="NCBI Taxonomy" id="561895"/>
    <lineage>
        <taxon>Eukaryota</taxon>
        <taxon>Fungi</taxon>
        <taxon>Dikarya</taxon>
        <taxon>Ascomycota</taxon>
        <taxon>Saccharomycotina</taxon>
        <taxon>Pichiomycetes</taxon>
        <taxon>Debaryomycetaceae</taxon>
        <taxon>Spathaspora</taxon>
    </lineage>
</organism>
<dbReference type="PANTHER" id="PTHR16255:SF1">
    <property type="entry name" value="REQUIRED FOR MEIOTIC NUCLEAR DIVISION PROTEIN 1 HOMOLOG"/>
    <property type="match status" value="1"/>
</dbReference>
<dbReference type="Pfam" id="PF02582">
    <property type="entry name" value="DUF155"/>
    <property type="match status" value="1"/>
</dbReference>
<dbReference type="PANTHER" id="PTHR16255">
    <property type="entry name" value="REQUIRED FOR MEIOTIC NUCLEAR DIVISION PROTEIN 1 HOMOLOG"/>
    <property type="match status" value="1"/>
</dbReference>
<dbReference type="EMBL" id="JAGSYN010000142">
    <property type="protein sequence ID" value="KAG7663257.1"/>
    <property type="molecule type" value="Genomic_DNA"/>
</dbReference>
<keyword evidence="3" id="KW-1133">Transmembrane helix</keyword>
<dbReference type="OrthoDB" id="242766at2759"/>
<feature type="compositionally biased region" description="Basic residues" evidence="2">
    <location>
        <begin position="76"/>
        <end position="91"/>
    </location>
</feature>
<evidence type="ECO:0000256" key="1">
    <source>
        <dbReference type="ARBA" id="ARBA00008306"/>
    </source>
</evidence>
<dbReference type="AlphaFoldDB" id="A0A8J5UMS1"/>
<keyword evidence="3" id="KW-0472">Membrane</keyword>
<dbReference type="RefSeq" id="XP_049263489.1">
    <property type="nucleotide sequence ID" value="XM_049407094.1"/>
</dbReference>
<proteinExistence type="inferred from homology"/>
<dbReference type="GO" id="GO:0005739">
    <property type="term" value="C:mitochondrion"/>
    <property type="evidence" value="ECO:0007669"/>
    <property type="project" value="UniProtKB-ARBA"/>
</dbReference>
<protein>
    <recommendedName>
        <fullName evidence="4">DUF155 domain-containing protein</fullName>
    </recommendedName>
</protein>
<reference evidence="5 6" key="1">
    <citation type="journal article" date="2021" name="DNA Res.">
        <title>Genome analysis of Candida subhashii reveals its hybrid nature and dual mitochondrial genome conformations.</title>
        <authorList>
            <person name="Mixao V."/>
            <person name="Hegedusova E."/>
            <person name="Saus E."/>
            <person name="Pryszcz L.P."/>
            <person name="Cillingova A."/>
            <person name="Nosek J."/>
            <person name="Gabaldon T."/>
        </authorList>
    </citation>
    <scope>NUCLEOTIDE SEQUENCE [LARGE SCALE GENOMIC DNA]</scope>
    <source>
        <strain evidence="5 6">CBS 10753</strain>
    </source>
</reference>
<name>A0A8J5UMS1_9ASCO</name>
<feature type="compositionally biased region" description="Low complexity" evidence="2">
    <location>
        <begin position="59"/>
        <end position="70"/>
    </location>
</feature>
<evidence type="ECO:0000313" key="6">
    <source>
        <dbReference type="Proteomes" id="UP000694255"/>
    </source>
</evidence>
<evidence type="ECO:0000256" key="2">
    <source>
        <dbReference type="SAM" id="MobiDB-lite"/>
    </source>
</evidence>
<sequence>MSRLLLPSRIFSKQALSLVTPLKSRLPRTTTISFVRFNSNPPSSFSSNIDIERVPPKSPSSSSPTTHSPSVQKSHQPIKRVKATPQNKKKAAQNLRRTNPSFQNESTSYILSLLHENRETSSYPGASKPLEKYLSSVTSVTVGESINFEKLLPCIQGYDYQIIIPEEVINITCHDVSSDQPGNLMILSNGTLVGWNLDEDEILVKFLPIIKSSIESRYEVFESEDLDWIELKSLPKSPLNNGNSYLHGEIMIIQGISQEKRILDMAAFAVGISRSTRLSILEDQLEEHLSIAKENSEILANGYQITASEHEFLKLTGKLFLLRGKLNLYSELIDTPDLYWGEPTLEKIYNSVSAILDINSRIAILNRKLDYATEEQRAFLSVLNEKKSTRLELIIILLILVEVLFEIFHFYEKYEEKKEAKKGEIE</sequence>
<dbReference type="InterPro" id="IPR003734">
    <property type="entry name" value="DUF155"/>
</dbReference>
<dbReference type="GO" id="GO:0070131">
    <property type="term" value="P:positive regulation of mitochondrial translation"/>
    <property type="evidence" value="ECO:0007669"/>
    <property type="project" value="TreeGrafter"/>
</dbReference>
<evidence type="ECO:0000259" key="4">
    <source>
        <dbReference type="Pfam" id="PF02582"/>
    </source>
</evidence>
<comment type="similarity">
    <text evidence="1">Belongs to the RMD1/sif2 family.</text>
</comment>
<gene>
    <name evidence="5" type="ORF">J8A68_003257</name>
</gene>
<comment type="caution">
    <text evidence="5">The sequence shown here is derived from an EMBL/GenBank/DDBJ whole genome shotgun (WGS) entry which is preliminary data.</text>
</comment>
<keyword evidence="6" id="KW-1185">Reference proteome</keyword>
<evidence type="ECO:0000256" key="3">
    <source>
        <dbReference type="SAM" id="Phobius"/>
    </source>
</evidence>
<dbReference type="GeneID" id="73470058"/>